<protein>
    <submittedName>
        <fullName evidence="2">Cyclic nucleotide-binding domain-containing protein</fullName>
    </submittedName>
</protein>
<dbReference type="Gene3D" id="2.60.120.10">
    <property type="entry name" value="Jelly Rolls"/>
    <property type="match status" value="1"/>
</dbReference>
<dbReference type="InterPro" id="IPR000595">
    <property type="entry name" value="cNMP-bd_dom"/>
</dbReference>
<keyword evidence="3" id="KW-1185">Reference proteome</keyword>
<comment type="caution">
    <text evidence="2">The sequence shown here is derived from an EMBL/GenBank/DDBJ whole genome shotgun (WGS) entry which is preliminary data.</text>
</comment>
<dbReference type="Proteomes" id="UP000468707">
    <property type="component" value="Unassembled WGS sequence"/>
</dbReference>
<feature type="domain" description="Cyclic nucleotide-binding" evidence="1">
    <location>
        <begin position="34"/>
        <end position="121"/>
    </location>
</feature>
<proteinExistence type="predicted"/>
<dbReference type="InterPro" id="IPR018490">
    <property type="entry name" value="cNMP-bd_dom_sf"/>
</dbReference>
<evidence type="ECO:0000313" key="3">
    <source>
        <dbReference type="Proteomes" id="UP000468707"/>
    </source>
</evidence>
<sequence length="195" mass="23260">MIKAKAHPFFDHLNQFITVSEKEFEIIHSYVSIKRLEKKQLLMEANGPCNHAYFVLKGCLHMYFITEKGTERTVQFALENWWITDFLAYQKHLKTDFFIQAVEPSEVLSIESESLEKILQEFPKLERYFRVIFQIGYGSSIMKMKYLYDFTKEEIHFHFTENFPEFAQRVPQYLIASFLGLTPEYVSEIRAKKRS</sequence>
<dbReference type="EMBL" id="JAAAMI010000005">
    <property type="protein sequence ID" value="NDV43959.1"/>
    <property type="molecule type" value="Genomic_DNA"/>
</dbReference>
<gene>
    <name evidence="2" type="ORF">GTK07_11535</name>
</gene>
<evidence type="ECO:0000313" key="2">
    <source>
        <dbReference type="EMBL" id="NDV43959.1"/>
    </source>
</evidence>
<dbReference type="RefSeq" id="WP_163635395.1">
    <property type="nucleotide sequence ID" value="NZ_JAAAMI010000005.1"/>
</dbReference>
<reference evidence="2 3" key="1">
    <citation type="submission" date="2020-01" db="EMBL/GenBank/DDBJ databases">
        <title>Muricauda sediminis sp.nov. 40Bstr401.</title>
        <authorList>
            <person name="Xue Z."/>
            <person name="Zhu S."/>
            <person name="Ren N."/>
            <person name="Chen T."/>
            <person name="Chen X."/>
            <person name="Chen J."/>
            <person name="Yang J."/>
        </authorList>
    </citation>
    <scope>NUCLEOTIDE SEQUENCE [LARGE SCALE GENOMIC DNA]</scope>
    <source>
        <strain evidence="2 3">40Bstr401</strain>
    </source>
</reference>
<evidence type="ECO:0000259" key="1">
    <source>
        <dbReference type="Pfam" id="PF00027"/>
    </source>
</evidence>
<dbReference type="InterPro" id="IPR014710">
    <property type="entry name" value="RmlC-like_jellyroll"/>
</dbReference>
<name>A0A6I5KVZ9_9FLAO</name>
<dbReference type="Pfam" id="PF00027">
    <property type="entry name" value="cNMP_binding"/>
    <property type="match status" value="1"/>
</dbReference>
<organism evidence="2 3">
    <name type="scientific">Flagellimonas sediminis</name>
    <dbReference type="NCBI Taxonomy" id="2696468"/>
    <lineage>
        <taxon>Bacteria</taxon>
        <taxon>Pseudomonadati</taxon>
        <taxon>Bacteroidota</taxon>
        <taxon>Flavobacteriia</taxon>
        <taxon>Flavobacteriales</taxon>
        <taxon>Flavobacteriaceae</taxon>
        <taxon>Flagellimonas</taxon>
    </lineage>
</organism>
<dbReference type="SUPFAM" id="SSF51206">
    <property type="entry name" value="cAMP-binding domain-like"/>
    <property type="match status" value="1"/>
</dbReference>
<accession>A0A6I5KVZ9</accession>
<dbReference type="AlphaFoldDB" id="A0A6I5KVZ9"/>
<dbReference type="CDD" id="cd00038">
    <property type="entry name" value="CAP_ED"/>
    <property type="match status" value="1"/>
</dbReference>